<accession>A0A6J5XIY1</accession>
<feature type="region of interest" description="Disordered" evidence="1">
    <location>
        <begin position="1"/>
        <end position="36"/>
    </location>
</feature>
<evidence type="ECO:0000313" key="3">
    <source>
        <dbReference type="EMBL" id="CAB4313649.1"/>
    </source>
</evidence>
<evidence type="ECO:0000313" key="4">
    <source>
        <dbReference type="Proteomes" id="UP000507245"/>
    </source>
</evidence>
<keyword evidence="2" id="KW-1133">Transmembrane helix</keyword>
<evidence type="ECO:0000256" key="2">
    <source>
        <dbReference type="SAM" id="Phobius"/>
    </source>
</evidence>
<feature type="transmembrane region" description="Helical" evidence="2">
    <location>
        <begin position="43"/>
        <end position="66"/>
    </location>
</feature>
<dbReference type="AlphaFoldDB" id="A0A6J5XIY1"/>
<name>A0A6J5XIY1_PRUAR</name>
<sequence>MEFSELRGHVEREREREREREEERESERARESERQAGVLGSRALWPGLLLIFFFCRVSLGCGGIIINEFG</sequence>
<evidence type="ECO:0000256" key="1">
    <source>
        <dbReference type="SAM" id="MobiDB-lite"/>
    </source>
</evidence>
<protein>
    <submittedName>
        <fullName evidence="3">Uncharacterized protein</fullName>
    </submittedName>
</protein>
<proteinExistence type="predicted"/>
<organism evidence="3 4">
    <name type="scientific">Prunus armeniaca</name>
    <name type="common">Apricot</name>
    <name type="synonym">Armeniaca vulgaris</name>
    <dbReference type="NCBI Taxonomy" id="36596"/>
    <lineage>
        <taxon>Eukaryota</taxon>
        <taxon>Viridiplantae</taxon>
        <taxon>Streptophyta</taxon>
        <taxon>Embryophyta</taxon>
        <taxon>Tracheophyta</taxon>
        <taxon>Spermatophyta</taxon>
        <taxon>Magnoliopsida</taxon>
        <taxon>eudicotyledons</taxon>
        <taxon>Gunneridae</taxon>
        <taxon>Pentapetalae</taxon>
        <taxon>rosids</taxon>
        <taxon>fabids</taxon>
        <taxon>Rosales</taxon>
        <taxon>Rosaceae</taxon>
        <taxon>Amygdaloideae</taxon>
        <taxon>Amygdaleae</taxon>
        <taxon>Prunus</taxon>
    </lineage>
</organism>
<feature type="compositionally biased region" description="Basic and acidic residues" evidence="1">
    <location>
        <begin position="1"/>
        <end position="34"/>
    </location>
</feature>
<keyword evidence="4" id="KW-1185">Reference proteome</keyword>
<dbReference type="EMBL" id="CAEKKB010000006">
    <property type="protein sequence ID" value="CAB4313649.1"/>
    <property type="molecule type" value="Genomic_DNA"/>
</dbReference>
<keyword evidence="2" id="KW-0472">Membrane</keyword>
<reference evidence="4" key="1">
    <citation type="journal article" date="2020" name="Genome Biol.">
        <title>Gamete binning: chromosome-level and haplotype-resolved genome assembly enabled by high-throughput single-cell sequencing of gamete genomes.</title>
        <authorList>
            <person name="Campoy J.A."/>
            <person name="Sun H."/>
            <person name="Goel M."/>
            <person name="Jiao W.-B."/>
            <person name="Folz-Donahue K."/>
            <person name="Wang N."/>
            <person name="Rubio M."/>
            <person name="Liu C."/>
            <person name="Kukat C."/>
            <person name="Ruiz D."/>
            <person name="Huettel B."/>
            <person name="Schneeberger K."/>
        </authorList>
    </citation>
    <scope>NUCLEOTIDE SEQUENCE [LARGE SCALE GENOMIC DNA]</scope>
    <source>
        <strain evidence="4">cv. Rojo Pasion</strain>
    </source>
</reference>
<dbReference type="Proteomes" id="UP000507245">
    <property type="component" value="Unassembled WGS sequence"/>
</dbReference>
<gene>
    <name evidence="3" type="ORF">ORAREDHAP_LOCUS36969</name>
</gene>
<keyword evidence="2" id="KW-0812">Transmembrane</keyword>